<dbReference type="Proteomes" id="UP000626180">
    <property type="component" value="Unassembled WGS sequence"/>
</dbReference>
<evidence type="ECO:0000313" key="5">
    <source>
        <dbReference type="Proteomes" id="UP000250443"/>
    </source>
</evidence>
<feature type="chain" id="PRO_5016068504" evidence="1">
    <location>
        <begin position="29"/>
        <end position="544"/>
    </location>
</feature>
<dbReference type="EC" id="6.3.5.-" evidence="4"/>
<dbReference type="Gene3D" id="3.90.1300.10">
    <property type="entry name" value="Amidase signature (AS) domain"/>
    <property type="match status" value="1"/>
</dbReference>
<evidence type="ECO:0000313" key="3">
    <source>
        <dbReference type="EMBL" id="MBF8642681.1"/>
    </source>
</evidence>
<dbReference type="SUPFAM" id="SSF75304">
    <property type="entry name" value="Amidase signature (AS) enzymes"/>
    <property type="match status" value="1"/>
</dbReference>
<dbReference type="RefSeq" id="WP_073450446.1">
    <property type="nucleotide sequence ID" value="NZ_FQYS01000012.1"/>
</dbReference>
<feature type="domain" description="Amidase" evidence="2">
    <location>
        <begin position="55"/>
        <end position="338"/>
    </location>
</feature>
<dbReference type="GO" id="GO:0016874">
    <property type="term" value="F:ligase activity"/>
    <property type="evidence" value="ECO:0007669"/>
    <property type="project" value="UniProtKB-KW"/>
</dbReference>
<proteinExistence type="predicted"/>
<sequence>MQAKPITPTLLVMSVLASCQLLTQQALAKDIKIVELTAQEAQIALERKQYTSRQLTEAFLARIEKYNPGYNAIITMNPNALSDAEAIDKRRAAGEKLGPLAGIPVVVKDTMDFAGLPTTAGWAPLSRRAGGIDLIPAVDAPVVERLRAAGAVILGKTNVPVLSLSGTNANDSWAGPTYNAADQTRATGGSSAGTATAVSGSLAVLGLAEETGGSIQNPAAAQALVSIKPTFGLVPNVGVVPLATSTRDVVGPHAKTVYDAAITLDALAGYTAADPKTVASIGHIPVNGYTSQLIRTALKGKRIGLYGPGWRDAPLSPDTQALYKQAIAQLEAEGAIVVTDPFAGSGFASIAQPSPIPGLGGYDPRGEDSVAFDLQNYLQRLGPQAPAHTLEELTKLIKQDSFAEGGPLAYERSQPGFEDSLANPSKPPRLEAFLEAKTKYIETLNGVMDRQKLDAVVLPQMRKETPLLFSSDVIAETTVSEINIGGFPGVTVPAGYYPSGSPFSLIFIGRQWDEANLLGLAYSYEQATKLRKVPKLIIKPVAQR</sequence>
<keyword evidence="1" id="KW-0732">Signal</keyword>
<dbReference type="EMBL" id="JADMCD010000011">
    <property type="protein sequence ID" value="MBF8642681.1"/>
    <property type="molecule type" value="Genomic_DNA"/>
</dbReference>
<dbReference type="PANTHER" id="PTHR42678:SF34">
    <property type="entry name" value="OS04G0183300 PROTEIN"/>
    <property type="match status" value="1"/>
</dbReference>
<reference evidence="4 5" key="1">
    <citation type="submission" date="2018-06" db="EMBL/GenBank/DDBJ databases">
        <authorList>
            <consortium name="Pathogen Informatics"/>
            <person name="Doyle S."/>
        </authorList>
    </citation>
    <scope>NUCLEOTIDE SEQUENCE [LARGE SCALE GENOMIC DNA]</scope>
    <source>
        <strain evidence="4 5">NCTC11842</strain>
    </source>
</reference>
<protein>
    <submittedName>
        <fullName evidence="3 4">Amidase</fullName>
        <ecNumber evidence="4">6.3.5.-</ecNumber>
    </submittedName>
</protein>
<dbReference type="EMBL" id="UAUF01000016">
    <property type="protein sequence ID" value="SPZ16790.1"/>
    <property type="molecule type" value="Genomic_DNA"/>
</dbReference>
<dbReference type="InterPro" id="IPR023631">
    <property type="entry name" value="Amidase_dom"/>
</dbReference>
<dbReference type="PANTHER" id="PTHR42678">
    <property type="entry name" value="AMIDASE"/>
    <property type="match status" value="1"/>
</dbReference>
<dbReference type="InterPro" id="IPR036928">
    <property type="entry name" value="AS_sf"/>
</dbReference>
<evidence type="ECO:0000313" key="4">
    <source>
        <dbReference type="EMBL" id="SPZ16790.1"/>
    </source>
</evidence>
<dbReference type="AlphaFoldDB" id="A0A2X2FDB4"/>
<evidence type="ECO:0000259" key="2">
    <source>
        <dbReference type="Pfam" id="PF01425"/>
    </source>
</evidence>
<name>A0A2X2FDB4_PSELU</name>
<feature type="signal peptide" evidence="1">
    <location>
        <begin position="1"/>
        <end position="28"/>
    </location>
</feature>
<dbReference type="Proteomes" id="UP000250443">
    <property type="component" value="Unassembled WGS sequence"/>
</dbReference>
<reference evidence="3 6" key="2">
    <citation type="submission" date="2020-10" db="EMBL/GenBank/DDBJ databases">
        <title>Genome sequences of Pseudomonas isolates.</title>
        <authorList>
            <person name="Wessels L."/>
            <person name="Reich F."/>
            <person name="Hammerl J."/>
        </authorList>
    </citation>
    <scope>NUCLEOTIDE SEQUENCE [LARGE SCALE GENOMIC DNA]</scope>
    <source>
        <strain evidence="3 6">20-MO00624-0</strain>
    </source>
</reference>
<accession>A0A2X2FDB4</accession>
<evidence type="ECO:0000256" key="1">
    <source>
        <dbReference type="SAM" id="SignalP"/>
    </source>
</evidence>
<gene>
    <name evidence="4" type="primary">gatA_5</name>
    <name evidence="3" type="ORF">IRZ65_18560</name>
    <name evidence="4" type="ORF">NCTC11842_05830</name>
</gene>
<keyword evidence="4" id="KW-0436">Ligase</keyword>
<organism evidence="4 5">
    <name type="scientific">Pseudomonas luteola</name>
    <dbReference type="NCBI Taxonomy" id="47886"/>
    <lineage>
        <taxon>Bacteria</taxon>
        <taxon>Pseudomonadati</taxon>
        <taxon>Pseudomonadota</taxon>
        <taxon>Gammaproteobacteria</taxon>
        <taxon>Pseudomonadales</taxon>
        <taxon>Pseudomonadaceae</taxon>
        <taxon>Pseudomonas</taxon>
    </lineage>
</organism>
<dbReference type="Pfam" id="PF01425">
    <property type="entry name" value="Amidase"/>
    <property type="match status" value="1"/>
</dbReference>
<evidence type="ECO:0000313" key="6">
    <source>
        <dbReference type="Proteomes" id="UP000626180"/>
    </source>
</evidence>
<dbReference type="PROSITE" id="PS51257">
    <property type="entry name" value="PROKAR_LIPOPROTEIN"/>
    <property type="match status" value="1"/>
</dbReference>
<keyword evidence="6" id="KW-1185">Reference proteome</keyword>